<sequence>MNSFGNKKKLFDGKYSNSIHDKSPTAEPFPFPCHFSIPARYHNPEQQFKVGDSVWYEVRGNFGITDKGIQWGEAVIKRVFEDETFQLAGKCWKYDFFHPLVGLDGGPAYFSSISDVHTARSIYKQWTVSSHPNFHVRRMAMSNVDEVEHSFLARVPREAMFKVWDRESEPPCPIASVDLNKSLQDEKTLESMRKDLGFQGMKQANYGPEMWGISLEQLEAIKELDGYNTDMKMYDVVEKLIKPITNGCGMGYSLYLNQDEPLCAKQMVSHAWGENYDHFVQALKDSRAEGPFWVCAMAIYQEDNETIAKQLGPDVMHGPFATVLRQATDMIAIFTPAADIYLRMWCVFEIFVAVQLGVPIKFAALNKQVRSGIENIYDSIYEHGRCRCDSAKAECGQKSDENEIRSIINSTPGKFALLDSTVEWCKAKYYIEEVRSPGPAFSSPVAHLLLMGGSGKLDYAAKTLSSIALAIDRIKVEPQMKEEQPMESIENIEPEMDQERTKSSGTDTRLGSNIPMNPIQGGNCCNCSIQ</sequence>
<keyword evidence="3" id="KW-1185">Reference proteome</keyword>
<feature type="compositionally biased region" description="Polar residues" evidence="1">
    <location>
        <begin position="503"/>
        <end position="515"/>
    </location>
</feature>
<evidence type="ECO:0000313" key="3">
    <source>
        <dbReference type="Proteomes" id="UP001054902"/>
    </source>
</evidence>
<reference evidence="2 3" key="1">
    <citation type="journal article" date="2021" name="Sci. Rep.">
        <title>The genome of the diatom Chaetoceros tenuissimus carries an ancient integrated fragment of an extant virus.</title>
        <authorList>
            <person name="Hongo Y."/>
            <person name="Kimura K."/>
            <person name="Takaki Y."/>
            <person name="Yoshida Y."/>
            <person name="Baba S."/>
            <person name="Kobayashi G."/>
            <person name="Nagasaki K."/>
            <person name="Hano T."/>
            <person name="Tomaru Y."/>
        </authorList>
    </citation>
    <scope>NUCLEOTIDE SEQUENCE [LARGE SCALE GENOMIC DNA]</scope>
    <source>
        <strain evidence="2 3">NIES-3715</strain>
    </source>
</reference>
<proteinExistence type="predicted"/>
<dbReference type="AlphaFoldDB" id="A0AAD3CJA9"/>
<protein>
    <submittedName>
        <fullName evidence="2">Uncharacterized protein</fullName>
    </submittedName>
</protein>
<evidence type="ECO:0000313" key="2">
    <source>
        <dbReference type="EMBL" id="GFH46931.1"/>
    </source>
</evidence>
<dbReference type="Proteomes" id="UP001054902">
    <property type="component" value="Unassembled WGS sequence"/>
</dbReference>
<evidence type="ECO:0000256" key="1">
    <source>
        <dbReference type="SAM" id="MobiDB-lite"/>
    </source>
</evidence>
<feature type="region of interest" description="Disordered" evidence="1">
    <location>
        <begin position="480"/>
        <end position="515"/>
    </location>
</feature>
<dbReference type="EMBL" id="BLLK01000022">
    <property type="protein sequence ID" value="GFH46931.1"/>
    <property type="molecule type" value="Genomic_DNA"/>
</dbReference>
<name>A0AAD3CJA9_9STRA</name>
<accession>A0AAD3CJA9</accession>
<organism evidence="2 3">
    <name type="scientific">Chaetoceros tenuissimus</name>
    <dbReference type="NCBI Taxonomy" id="426638"/>
    <lineage>
        <taxon>Eukaryota</taxon>
        <taxon>Sar</taxon>
        <taxon>Stramenopiles</taxon>
        <taxon>Ochrophyta</taxon>
        <taxon>Bacillariophyta</taxon>
        <taxon>Coscinodiscophyceae</taxon>
        <taxon>Chaetocerotophycidae</taxon>
        <taxon>Chaetocerotales</taxon>
        <taxon>Chaetocerotaceae</taxon>
        <taxon>Chaetoceros</taxon>
    </lineage>
</organism>
<gene>
    <name evidence="2" type="ORF">CTEN210_03405</name>
</gene>
<comment type="caution">
    <text evidence="2">The sequence shown here is derived from an EMBL/GenBank/DDBJ whole genome shotgun (WGS) entry which is preliminary data.</text>
</comment>